<organism evidence="2 3">
    <name type="scientific">Giardia intestinalis (strain P15)</name>
    <name type="common">Giardia lamblia</name>
    <dbReference type="NCBI Taxonomy" id="658858"/>
    <lineage>
        <taxon>Eukaryota</taxon>
        <taxon>Metamonada</taxon>
        <taxon>Diplomonadida</taxon>
        <taxon>Hexamitidae</taxon>
        <taxon>Giardiinae</taxon>
        <taxon>Giardia</taxon>
    </lineage>
</organism>
<feature type="compositionally biased region" description="Basic and acidic residues" evidence="1">
    <location>
        <begin position="96"/>
        <end position="109"/>
    </location>
</feature>
<evidence type="ECO:0000256" key="1">
    <source>
        <dbReference type="SAM" id="MobiDB-lite"/>
    </source>
</evidence>
<reference evidence="2 3" key="1">
    <citation type="journal article" date="2010" name="BMC Genomics">
        <title>Genome analysis and comparative genomics of a Giardia intestinalis assemblage E isolate.</title>
        <authorList>
            <person name="Jerlstrom-Hultqvist J."/>
            <person name="Franzen O."/>
            <person name="Ankarklev J."/>
            <person name="Xu F."/>
            <person name="Nohynkova E."/>
            <person name="Andersson J.O."/>
            <person name="Svard S.G."/>
            <person name="Andersson B."/>
        </authorList>
    </citation>
    <scope>NUCLEOTIDE SEQUENCE [LARGE SCALE GENOMIC DNA]</scope>
    <source>
        <strain evidence="2 3">P15</strain>
    </source>
</reference>
<evidence type="ECO:0000313" key="3">
    <source>
        <dbReference type="Proteomes" id="UP000008974"/>
    </source>
</evidence>
<protein>
    <submittedName>
        <fullName evidence="2">Uncharacterized protein</fullName>
    </submittedName>
</protein>
<gene>
    <name evidence="2" type="ORF">GLP15_2480</name>
</gene>
<dbReference type="EMBL" id="ACVC01000318">
    <property type="protein sequence ID" value="EFO61147.1"/>
    <property type="molecule type" value="Genomic_DNA"/>
</dbReference>
<dbReference type="AlphaFoldDB" id="E1F8R9"/>
<feature type="region of interest" description="Disordered" evidence="1">
    <location>
        <begin position="277"/>
        <end position="296"/>
    </location>
</feature>
<sequence>MPVTCRHHCNQLCVSWCPTSPVASVSPETRKAPQGLLVRCCEGVQHLTAPGLVHGPETHGSRPARPGVRRPGPLRRVAKGQEQPSLSAAPQSVMEDSVRGPREERRDHQQPVAFASRRPIQCFLDAEVAGGPEWSASGADTLPRGSCHDKRWCWAAPASAASQTPAEQGSQHAAEQQAPHGGELPCLWAGTICCGHPIPDGLHPVIQCPSCRLSHKRPFPGAHCRAPAEQRSWSRDAPLGKGSPALCRPVVQPLRRAVRRHLLSPCVSLWPCFRGPGSSAAQGPRRGSRVSADVQF</sequence>
<comment type="caution">
    <text evidence="2">The sequence shown here is derived from an EMBL/GenBank/DDBJ whole genome shotgun (WGS) entry which is preliminary data.</text>
</comment>
<name>E1F8R9_GIAIA</name>
<evidence type="ECO:0000313" key="2">
    <source>
        <dbReference type="EMBL" id="EFO61147.1"/>
    </source>
</evidence>
<accession>E1F8R9</accession>
<dbReference type="Proteomes" id="UP000008974">
    <property type="component" value="Unassembled WGS sequence"/>
</dbReference>
<feature type="region of interest" description="Disordered" evidence="1">
    <location>
        <begin position="158"/>
        <end position="177"/>
    </location>
</feature>
<proteinExistence type="predicted"/>
<dbReference type="VEuPathDB" id="GiardiaDB:GLP15_2480"/>
<feature type="region of interest" description="Disordered" evidence="1">
    <location>
        <begin position="49"/>
        <end position="112"/>
    </location>
</feature>